<feature type="transmembrane region" description="Helical" evidence="1">
    <location>
        <begin position="450"/>
        <end position="469"/>
    </location>
</feature>
<organism evidence="3 4">
    <name type="scientific">Legionella beliardensis</name>
    <dbReference type="NCBI Taxonomy" id="91822"/>
    <lineage>
        <taxon>Bacteria</taxon>
        <taxon>Pseudomonadati</taxon>
        <taxon>Pseudomonadota</taxon>
        <taxon>Gammaproteobacteria</taxon>
        <taxon>Legionellales</taxon>
        <taxon>Legionellaceae</taxon>
        <taxon>Legionella</taxon>
    </lineage>
</organism>
<evidence type="ECO:0000313" key="3">
    <source>
        <dbReference type="EMBL" id="STX28429.1"/>
    </source>
</evidence>
<gene>
    <name evidence="3" type="ORF">NCTC13315_00959</name>
</gene>
<dbReference type="InterPro" id="IPR012931">
    <property type="entry name" value="TraG_N_Proteobacteria"/>
</dbReference>
<keyword evidence="1" id="KW-1133">Transmembrane helix</keyword>
<sequence length="517" mass="58189">MVVFNPLSLYTTYLGWQQYEILFNALWQTGLLYLGFLAIGYRFLKNVLNPAGAFYATEHALNNFLYELAVTFLICSLFVYPCVPLETTALQFKPLCGLKNTTTAVIGDSGTTYDEAFSDLLTKQVKMPIGFAIIQNFMSSFTYSIMKVTGCTDSLQSIQGDLVSTYLPQGVRKQALEFHRQCFIEAKTQFNSEKHEASELDPMLKLYGGEDDLNWMGSKILQNMYYSRLHARQPVPGFTFKQAPNSNLEKAANRGDIPPEQLPEDGYPSCQQWWNKLRNDLVDVSNKASFFNRHLNYYVMLERVRQYKIKHPKAWKADISAEDFIAKMLLSESKDLQINSVANLIDNGNGKVGSAITHNLVNAGQWVKFWTSTPLKRESIMQTLPVMQAFFMFFLIILTPMVLALSCYSPKALGSLCALFVMAIFLQYLWHLVGFIERSVLDPLDENEAIAAMKNMAVLFYFVAPILLLRLSSHFGGEAGAGLMDLISGSERHSESMSQSGMEVAKAGVKLLSKGLK</sequence>
<evidence type="ECO:0000259" key="2">
    <source>
        <dbReference type="Pfam" id="PF07916"/>
    </source>
</evidence>
<accession>A0A378HZS9</accession>
<name>A0A378HZS9_9GAMM</name>
<dbReference type="RefSeq" id="WP_115302177.1">
    <property type="nucleotide sequence ID" value="NZ_CAAAHO010000001.1"/>
</dbReference>
<proteinExistence type="predicted"/>
<feature type="transmembrane region" description="Helical" evidence="1">
    <location>
        <begin position="412"/>
        <end position="430"/>
    </location>
</feature>
<reference evidence="3 4" key="1">
    <citation type="submission" date="2018-06" db="EMBL/GenBank/DDBJ databases">
        <authorList>
            <consortium name="Pathogen Informatics"/>
            <person name="Doyle S."/>
        </authorList>
    </citation>
    <scope>NUCLEOTIDE SEQUENCE [LARGE SCALE GENOMIC DNA]</scope>
    <source>
        <strain evidence="3 4">NCTC13315</strain>
    </source>
</reference>
<dbReference type="Pfam" id="PF07916">
    <property type="entry name" value="TraG_N"/>
    <property type="match status" value="1"/>
</dbReference>
<dbReference type="EMBL" id="UGNV01000001">
    <property type="protein sequence ID" value="STX28429.1"/>
    <property type="molecule type" value="Genomic_DNA"/>
</dbReference>
<keyword evidence="1" id="KW-0472">Membrane</keyword>
<feature type="transmembrane region" description="Helical" evidence="1">
    <location>
        <begin position="386"/>
        <end position="405"/>
    </location>
</feature>
<feature type="transmembrane region" description="Helical" evidence="1">
    <location>
        <begin position="64"/>
        <end position="81"/>
    </location>
</feature>
<dbReference type="Proteomes" id="UP000254968">
    <property type="component" value="Unassembled WGS sequence"/>
</dbReference>
<dbReference type="OrthoDB" id="5645662at2"/>
<protein>
    <submittedName>
        <fullName evidence="3">Membrane protein</fullName>
    </submittedName>
</protein>
<dbReference type="AlphaFoldDB" id="A0A378HZS9"/>
<evidence type="ECO:0000256" key="1">
    <source>
        <dbReference type="SAM" id="Phobius"/>
    </source>
</evidence>
<evidence type="ECO:0000313" key="4">
    <source>
        <dbReference type="Proteomes" id="UP000254968"/>
    </source>
</evidence>
<keyword evidence="1" id="KW-0812">Transmembrane</keyword>
<keyword evidence="4" id="KW-1185">Reference proteome</keyword>
<feature type="transmembrane region" description="Helical" evidence="1">
    <location>
        <begin position="25"/>
        <end position="44"/>
    </location>
</feature>
<feature type="domain" description="TraG N-terminal Proteobacteria" evidence="2">
    <location>
        <begin position="9"/>
        <end position="493"/>
    </location>
</feature>